<evidence type="ECO:0000313" key="13">
    <source>
        <dbReference type="Proteomes" id="UP001472866"/>
    </source>
</evidence>
<keyword evidence="7 8" id="KW-0472">Membrane</keyword>
<proteinExistence type="inferred from homology"/>
<protein>
    <recommendedName>
        <fullName evidence="8">Protein ROOT HAIR DEFECTIVE 3 homolog</fullName>
        <ecNumber evidence="8">3.6.5.-</ecNumber>
    </recommendedName>
    <alternativeName>
        <fullName evidence="8">Protein SEY1 homolog</fullName>
    </alternativeName>
</protein>
<dbReference type="InterPro" id="IPR027417">
    <property type="entry name" value="P-loop_NTPase"/>
</dbReference>
<dbReference type="Pfam" id="PF20428">
    <property type="entry name" value="Sey1_3HB"/>
    <property type="match status" value="1"/>
</dbReference>
<dbReference type="InterPro" id="IPR008803">
    <property type="entry name" value="RHD3/Sey1"/>
</dbReference>
<evidence type="ECO:0000256" key="4">
    <source>
        <dbReference type="ARBA" id="ARBA00022824"/>
    </source>
</evidence>
<dbReference type="GO" id="GO:0005525">
    <property type="term" value="F:GTP binding"/>
    <property type="evidence" value="ECO:0007669"/>
    <property type="project" value="UniProtKB-UniRule"/>
</dbReference>
<evidence type="ECO:0000256" key="6">
    <source>
        <dbReference type="ARBA" id="ARBA00023134"/>
    </source>
</evidence>
<comment type="function">
    <text evidence="8">Probable GTP-binding protein that may be involved in cell development.</text>
</comment>
<dbReference type="AlphaFoldDB" id="A0AAX4P0M8"/>
<dbReference type="Gene3D" id="3.40.50.300">
    <property type="entry name" value="P-loop containing nucleotide triphosphate hydrolases"/>
    <property type="match status" value="1"/>
</dbReference>
<dbReference type="Proteomes" id="UP001472866">
    <property type="component" value="Chromosome 02"/>
</dbReference>
<dbReference type="Pfam" id="PF05879">
    <property type="entry name" value="RHD3_GTPase"/>
    <property type="match status" value="1"/>
</dbReference>
<dbReference type="PROSITE" id="PS51715">
    <property type="entry name" value="G_GB1_RHD3"/>
    <property type="match status" value="1"/>
</dbReference>
<comment type="subcellular location">
    <subcellularLocation>
        <location evidence="8">Endoplasmic reticulum membrane</location>
        <topology evidence="8">Multi-pass membrane protein</topology>
    </subcellularLocation>
</comment>
<keyword evidence="1 8" id="KW-0812">Transmembrane</keyword>
<keyword evidence="2 8" id="KW-0547">Nucleotide-binding</keyword>
<keyword evidence="3 8" id="KW-0378">Hydrolase</keyword>
<evidence type="ECO:0000256" key="8">
    <source>
        <dbReference type="HAMAP-Rule" id="MF_03109"/>
    </source>
</evidence>
<organism evidence="12 13">
    <name type="scientific">Chloropicon roscoffensis</name>
    <dbReference type="NCBI Taxonomy" id="1461544"/>
    <lineage>
        <taxon>Eukaryota</taxon>
        <taxon>Viridiplantae</taxon>
        <taxon>Chlorophyta</taxon>
        <taxon>Chloropicophyceae</taxon>
        <taxon>Chloropicales</taxon>
        <taxon>Chloropicaceae</taxon>
        <taxon>Chloropicon</taxon>
    </lineage>
</organism>
<comment type="similarity">
    <text evidence="8">Belongs to the TRAFAC class dynamin-like GTPase superfamily. GB1/RHD3 GTPase family. RHD3 subfamily.</text>
</comment>
<accession>A0AAX4P0M8</accession>
<dbReference type="InterPro" id="IPR046758">
    <property type="entry name" value="Sey1/RHD3-like_3HB"/>
</dbReference>
<evidence type="ECO:0000256" key="1">
    <source>
        <dbReference type="ARBA" id="ARBA00022692"/>
    </source>
</evidence>
<evidence type="ECO:0000256" key="10">
    <source>
        <dbReference type="SAM" id="Phobius"/>
    </source>
</evidence>
<name>A0AAX4P0M8_9CHLO</name>
<feature type="topological domain" description="Cytoplasmic" evidence="8">
    <location>
        <begin position="1"/>
        <end position="682"/>
    </location>
</feature>
<keyword evidence="4 8" id="KW-0256">Endoplasmic reticulum</keyword>
<dbReference type="PANTHER" id="PTHR45923">
    <property type="entry name" value="PROTEIN SEY1"/>
    <property type="match status" value="1"/>
</dbReference>
<dbReference type="GO" id="GO:0003924">
    <property type="term" value="F:GTPase activity"/>
    <property type="evidence" value="ECO:0007669"/>
    <property type="project" value="UniProtKB-UniRule"/>
</dbReference>
<evidence type="ECO:0000256" key="7">
    <source>
        <dbReference type="ARBA" id="ARBA00023136"/>
    </source>
</evidence>
<dbReference type="HAMAP" id="MF_03109">
    <property type="entry name" value="Sey1"/>
    <property type="match status" value="1"/>
</dbReference>
<feature type="binding site" evidence="8">
    <location>
        <begin position="41"/>
        <end position="48"/>
    </location>
    <ligand>
        <name>GTP</name>
        <dbReference type="ChEBI" id="CHEBI:37565"/>
    </ligand>
</feature>
<evidence type="ECO:0000259" key="11">
    <source>
        <dbReference type="PROSITE" id="PS51715"/>
    </source>
</evidence>
<dbReference type="InterPro" id="IPR030386">
    <property type="entry name" value="G_GB1_RHD3_dom"/>
</dbReference>
<keyword evidence="6 8" id="KW-0342">GTP-binding</keyword>
<keyword evidence="13" id="KW-1185">Reference proteome</keyword>
<dbReference type="GO" id="GO:0005789">
    <property type="term" value="C:endoplasmic reticulum membrane"/>
    <property type="evidence" value="ECO:0007669"/>
    <property type="project" value="UniProtKB-SubCell"/>
</dbReference>
<keyword evidence="5 8" id="KW-1133">Transmembrane helix</keyword>
<dbReference type="CDD" id="cd01851">
    <property type="entry name" value="GBP"/>
    <property type="match status" value="1"/>
</dbReference>
<dbReference type="EC" id="3.6.5.-" evidence="8"/>
<feature type="topological domain" description="Lumenal" evidence="8">
    <location>
        <begin position="704"/>
        <end position="706"/>
    </location>
</feature>
<feature type="region of interest" description="Disordered" evidence="9">
    <location>
        <begin position="777"/>
        <end position="796"/>
    </location>
</feature>
<feature type="compositionally biased region" description="Basic and acidic residues" evidence="9">
    <location>
        <begin position="785"/>
        <end position="796"/>
    </location>
</feature>
<feature type="topological domain" description="Cytoplasmic" evidence="8">
    <location>
        <begin position="728"/>
        <end position="796"/>
    </location>
</feature>
<dbReference type="GO" id="GO:0016320">
    <property type="term" value="P:endoplasmic reticulum membrane fusion"/>
    <property type="evidence" value="ECO:0007669"/>
    <property type="project" value="TreeGrafter"/>
</dbReference>
<evidence type="ECO:0000256" key="5">
    <source>
        <dbReference type="ARBA" id="ARBA00022989"/>
    </source>
</evidence>
<dbReference type="EMBL" id="CP151502">
    <property type="protein sequence ID" value="WZN59658.1"/>
    <property type="molecule type" value="Genomic_DNA"/>
</dbReference>
<dbReference type="SUPFAM" id="SSF52540">
    <property type="entry name" value="P-loop containing nucleoside triphosphate hydrolases"/>
    <property type="match status" value="1"/>
</dbReference>
<dbReference type="PANTHER" id="PTHR45923:SF2">
    <property type="entry name" value="PROTEIN SEY1"/>
    <property type="match status" value="1"/>
</dbReference>
<reference evidence="12 13" key="1">
    <citation type="submission" date="2024-03" db="EMBL/GenBank/DDBJ databases">
        <title>Complete genome sequence of the green alga Chloropicon roscoffensis RCC1871.</title>
        <authorList>
            <person name="Lemieux C."/>
            <person name="Pombert J.-F."/>
            <person name="Otis C."/>
            <person name="Turmel M."/>
        </authorList>
    </citation>
    <scope>NUCLEOTIDE SEQUENCE [LARGE SCALE GENOMIC DNA]</scope>
    <source>
        <strain evidence="12 13">RCC1871</strain>
    </source>
</reference>
<sequence length="796" mass="86527">MSAIQVVNGVGDLDGEGLASLLQTSGVETAGLEYSLIAIMGPQSSGKSTLLNHVFGTSFREMDASSGRSQTTQGIWLAVSPKLKEDTTLVLDLEGTDGRERGEDDTNFERQSALFALAVADVLLINLWHHDVGREHGSGKPLLKTILQENLKLFDSGRRKTLVFVIRDRSSKTPLEALAKTLREDLDKVWSGLSKPETPSAGDARPWDLESRFNLIFTSLPNYEEKEEEFEAEATLLRSKFKRGSEDCYLPSDDPVPGSALALSVGNIWATIKDNKNLDLPAHRVMVATVRCDQSIADLCRDFEASAEVGALREEAAEGILDDYGERCWGLVEARLRSFDEMVEFFEPSVCQTKRQELNSRLQICMREATSAQLEFCRAGCVDLFRGRLGSLGADEFAVGCDVAEQEALAALDEGCARCDCSGGDGAEAEPTREVLDLRARLEAEMRSDRDARLKELRQGCMEELRRSLSKALHGPFEATLEDLPEDTWPSLRNARAKAVAEERSKVAESLGGLGLPEGEMERCADDLEFHASETCAALVEGAARQAPKIAKDKFVKNFCHDTKGMPRVWGPKSDVSGANQEARAEAAGAIALLAVSRLDGGSEGSPQVGRALNALASGEDNEELSSLLASDAWPGEEDASRVLLGPVDCRKAWRKVESEVAYVVSQAVTAHEAAKRESARGPPLWTILAMAVLGWNELVSLLRNPVLLVLLVVLFVFVRAVYTRIDLGAELEKGFIPAMISISLKLTPIVVEVCQQFAWQVKDAIEKNAEAGRAKAGTAAAGAGEEKATSDKKED</sequence>
<evidence type="ECO:0000313" key="12">
    <source>
        <dbReference type="EMBL" id="WZN59658.1"/>
    </source>
</evidence>
<evidence type="ECO:0000256" key="3">
    <source>
        <dbReference type="ARBA" id="ARBA00022801"/>
    </source>
</evidence>
<feature type="domain" description="GB1/RHD3-type G" evidence="11">
    <location>
        <begin position="31"/>
        <end position="273"/>
    </location>
</feature>
<feature type="transmembrane region" description="Helical" evidence="10">
    <location>
        <begin position="706"/>
        <end position="723"/>
    </location>
</feature>
<gene>
    <name evidence="12" type="ORF">HKI87_02g11840</name>
</gene>
<evidence type="ECO:0000256" key="9">
    <source>
        <dbReference type="SAM" id="MobiDB-lite"/>
    </source>
</evidence>
<evidence type="ECO:0000256" key="2">
    <source>
        <dbReference type="ARBA" id="ARBA00022741"/>
    </source>
</evidence>